<sequence length="288" mass="34212">MSVFDILELRNYPRNYFDMSSANCIEHFDVAEIVDNLNYFIKDNRAYTEDNVLVYNIFIYSIPKKFTQNYIQNYFSKFGKLLDVKIVVDRNSFQHEAPNMWFLYFAEPESACSALIKFYHRFEGLRIGVKAANSWNQPHPERACSVLSYDSWFPPTIASIPTNGINILSLNDDCLDIIFGMLPLKNKVRFARVCQRFHDIFQIHCKREFKCFDVTNLYGMTLWEIRDFFRFAGGHIEELLGRLPFKNRLRIVKFITKYCEKLRLNLNDRKKRAECVKMLARYIQMVNN</sequence>
<dbReference type="Proteomes" id="UP001652620">
    <property type="component" value="Chromosome 3"/>
</dbReference>
<evidence type="ECO:0000256" key="1">
    <source>
        <dbReference type="ARBA" id="ARBA00022884"/>
    </source>
</evidence>
<dbReference type="KEGG" id="bdr:105226704"/>
<dbReference type="Gene3D" id="1.20.1280.50">
    <property type="match status" value="1"/>
</dbReference>
<dbReference type="SUPFAM" id="SSF81383">
    <property type="entry name" value="F-box domain"/>
    <property type="match status" value="1"/>
</dbReference>
<dbReference type="Gene3D" id="3.30.70.330">
    <property type="match status" value="1"/>
</dbReference>
<reference evidence="5" key="1">
    <citation type="submission" date="2025-08" db="UniProtKB">
        <authorList>
            <consortium name="RefSeq"/>
        </authorList>
    </citation>
    <scope>IDENTIFICATION</scope>
    <source>
        <tissue evidence="5">Adult</tissue>
    </source>
</reference>
<dbReference type="GeneID" id="105226704"/>
<dbReference type="InterPro" id="IPR035979">
    <property type="entry name" value="RBD_domain_sf"/>
</dbReference>
<keyword evidence="1 2" id="KW-0694">RNA-binding</keyword>
<keyword evidence="4" id="KW-1185">Reference proteome</keyword>
<dbReference type="OrthoDB" id="6492012at2759"/>
<dbReference type="CDD" id="cd00590">
    <property type="entry name" value="RRM_SF"/>
    <property type="match status" value="1"/>
</dbReference>
<feature type="domain" description="RRM" evidence="3">
    <location>
        <begin position="55"/>
        <end position="134"/>
    </location>
</feature>
<accession>A0A6I9V5P0</accession>
<dbReference type="InterPro" id="IPR001810">
    <property type="entry name" value="F-box_dom"/>
</dbReference>
<dbReference type="RefSeq" id="XP_011204018.3">
    <property type="nucleotide sequence ID" value="XM_011205716.4"/>
</dbReference>
<dbReference type="Pfam" id="PF00646">
    <property type="entry name" value="F-box"/>
    <property type="match status" value="1"/>
</dbReference>
<proteinExistence type="predicted"/>
<evidence type="ECO:0000256" key="2">
    <source>
        <dbReference type="PROSITE-ProRule" id="PRU00176"/>
    </source>
</evidence>
<gene>
    <name evidence="5" type="primary">LOC105226704</name>
</gene>
<dbReference type="GO" id="GO:0003723">
    <property type="term" value="F:RNA binding"/>
    <property type="evidence" value="ECO:0007669"/>
    <property type="project" value="UniProtKB-UniRule"/>
</dbReference>
<evidence type="ECO:0000313" key="5">
    <source>
        <dbReference type="RefSeq" id="XP_011204018.3"/>
    </source>
</evidence>
<dbReference type="InParanoid" id="A0A6I9V5P0"/>
<dbReference type="Pfam" id="PF00076">
    <property type="entry name" value="RRM_1"/>
    <property type="match status" value="1"/>
</dbReference>
<protein>
    <submittedName>
        <fullName evidence="5">Uncharacterized protein LOC105226704</fullName>
    </submittedName>
</protein>
<dbReference type="SUPFAM" id="SSF54928">
    <property type="entry name" value="RNA-binding domain, RBD"/>
    <property type="match status" value="1"/>
</dbReference>
<dbReference type="AlphaFoldDB" id="A0A6I9V5P0"/>
<name>A0A6I9V5P0_BACDO</name>
<dbReference type="InterPro" id="IPR012677">
    <property type="entry name" value="Nucleotide-bd_a/b_plait_sf"/>
</dbReference>
<organism evidence="4 5">
    <name type="scientific">Bactrocera dorsalis</name>
    <name type="common">Oriental fruit fly</name>
    <name type="synonym">Dacus dorsalis</name>
    <dbReference type="NCBI Taxonomy" id="27457"/>
    <lineage>
        <taxon>Eukaryota</taxon>
        <taxon>Metazoa</taxon>
        <taxon>Ecdysozoa</taxon>
        <taxon>Arthropoda</taxon>
        <taxon>Hexapoda</taxon>
        <taxon>Insecta</taxon>
        <taxon>Pterygota</taxon>
        <taxon>Neoptera</taxon>
        <taxon>Endopterygota</taxon>
        <taxon>Diptera</taxon>
        <taxon>Brachycera</taxon>
        <taxon>Muscomorpha</taxon>
        <taxon>Tephritoidea</taxon>
        <taxon>Tephritidae</taxon>
        <taxon>Bactrocera</taxon>
        <taxon>Bactrocera</taxon>
    </lineage>
</organism>
<dbReference type="SMART" id="SM00360">
    <property type="entry name" value="RRM"/>
    <property type="match status" value="1"/>
</dbReference>
<evidence type="ECO:0000313" key="4">
    <source>
        <dbReference type="Proteomes" id="UP001652620"/>
    </source>
</evidence>
<evidence type="ECO:0000259" key="3">
    <source>
        <dbReference type="PROSITE" id="PS50102"/>
    </source>
</evidence>
<dbReference type="PROSITE" id="PS50102">
    <property type="entry name" value="RRM"/>
    <property type="match status" value="1"/>
</dbReference>
<dbReference type="InterPro" id="IPR000504">
    <property type="entry name" value="RRM_dom"/>
</dbReference>
<dbReference type="InterPro" id="IPR036047">
    <property type="entry name" value="F-box-like_dom_sf"/>
</dbReference>